<gene>
    <name evidence="1" type="ORF">NM688_g4589</name>
</gene>
<organism evidence="1 2">
    <name type="scientific">Phlebia brevispora</name>
    <dbReference type="NCBI Taxonomy" id="194682"/>
    <lineage>
        <taxon>Eukaryota</taxon>
        <taxon>Fungi</taxon>
        <taxon>Dikarya</taxon>
        <taxon>Basidiomycota</taxon>
        <taxon>Agaricomycotina</taxon>
        <taxon>Agaricomycetes</taxon>
        <taxon>Polyporales</taxon>
        <taxon>Meruliaceae</taxon>
        <taxon>Phlebia</taxon>
    </lineage>
</organism>
<proteinExistence type="predicted"/>
<accession>A0ACC1T2J7</accession>
<sequence>MDALYYQCPCGAQAHHECPYNPYVFPVSVDPPRNYPPVSQTPFLAVSVGGLSTPGNGSAYYAPGNYSSVPSSSAIEVPCSQAEHTAVSQIVLETQTPSTGVTPRPSRQGTLDIRLPNPKVQHPMPHSASLRPPGDRLGCIQHKPLLGEWWSAHDSSSMLERALFTVADIRLLGLEKRRKIYEACLHAHITQLHDSLEALGCYPASDESLALYHGLSAGAAKVREVRCHYLGVPADELRQNTIIALHQAVEDMTIRLAKLQNRNAIIRAEFET</sequence>
<dbReference type="Proteomes" id="UP001148662">
    <property type="component" value="Unassembled WGS sequence"/>
</dbReference>
<dbReference type="EMBL" id="JANHOG010000773">
    <property type="protein sequence ID" value="KAJ3551637.1"/>
    <property type="molecule type" value="Genomic_DNA"/>
</dbReference>
<name>A0ACC1T2J7_9APHY</name>
<evidence type="ECO:0000313" key="1">
    <source>
        <dbReference type="EMBL" id="KAJ3551637.1"/>
    </source>
</evidence>
<keyword evidence="2" id="KW-1185">Reference proteome</keyword>
<protein>
    <submittedName>
        <fullName evidence="1">Uncharacterized protein</fullName>
    </submittedName>
</protein>
<reference evidence="1" key="1">
    <citation type="submission" date="2022-07" db="EMBL/GenBank/DDBJ databases">
        <title>Genome Sequence of Phlebia brevispora.</title>
        <authorList>
            <person name="Buettner E."/>
        </authorList>
    </citation>
    <scope>NUCLEOTIDE SEQUENCE</scope>
    <source>
        <strain evidence="1">MPL23</strain>
    </source>
</reference>
<comment type="caution">
    <text evidence="1">The sequence shown here is derived from an EMBL/GenBank/DDBJ whole genome shotgun (WGS) entry which is preliminary data.</text>
</comment>
<evidence type="ECO:0000313" key="2">
    <source>
        <dbReference type="Proteomes" id="UP001148662"/>
    </source>
</evidence>